<dbReference type="GO" id="GO:0015297">
    <property type="term" value="F:antiporter activity"/>
    <property type="evidence" value="ECO:0007669"/>
    <property type="project" value="UniProtKB-KW"/>
</dbReference>
<evidence type="ECO:0000259" key="11">
    <source>
        <dbReference type="Pfam" id="PF00999"/>
    </source>
</evidence>
<feature type="transmembrane region" description="Helical" evidence="10">
    <location>
        <begin position="141"/>
        <end position="164"/>
    </location>
</feature>
<feature type="transmembrane region" description="Helical" evidence="10">
    <location>
        <begin position="105"/>
        <end position="129"/>
    </location>
</feature>
<evidence type="ECO:0000256" key="5">
    <source>
        <dbReference type="ARBA" id="ARBA00022989"/>
    </source>
</evidence>
<dbReference type="Proteomes" id="UP000011566">
    <property type="component" value="Unassembled WGS sequence"/>
</dbReference>
<dbReference type="OrthoDB" id="12029at2157"/>
<dbReference type="RefSeq" id="WP_007694052.1">
    <property type="nucleotide sequence ID" value="NZ_AJRK01000436.1"/>
</dbReference>
<dbReference type="Pfam" id="PF00999">
    <property type="entry name" value="Na_H_Exchanger"/>
    <property type="match status" value="1"/>
</dbReference>
<feature type="transmembrane region" description="Helical" evidence="10">
    <location>
        <begin position="243"/>
        <end position="260"/>
    </location>
</feature>
<keyword evidence="6" id="KW-0915">Sodium</keyword>
<name>M0LVZ0_9EURY</name>
<feature type="transmembrane region" description="Helical" evidence="10">
    <location>
        <begin position="386"/>
        <end position="410"/>
    </location>
</feature>
<comment type="subcellular location">
    <subcellularLocation>
        <location evidence="1">Membrane</location>
        <topology evidence="1">Multi-pass membrane protein</topology>
    </subcellularLocation>
</comment>
<feature type="transmembrane region" description="Helical" evidence="10">
    <location>
        <begin position="211"/>
        <end position="231"/>
    </location>
</feature>
<feature type="transmembrane region" description="Helical" evidence="10">
    <location>
        <begin position="74"/>
        <end position="93"/>
    </location>
</feature>
<feature type="transmembrane region" description="Helical" evidence="10">
    <location>
        <begin position="293"/>
        <end position="311"/>
    </location>
</feature>
<dbReference type="InterPro" id="IPR038770">
    <property type="entry name" value="Na+/solute_symporter_sf"/>
</dbReference>
<evidence type="ECO:0000256" key="6">
    <source>
        <dbReference type="ARBA" id="ARBA00023053"/>
    </source>
</evidence>
<dbReference type="EMBL" id="AOMB01000033">
    <property type="protein sequence ID" value="EMA37626.1"/>
    <property type="molecule type" value="Genomic_DNA"/>
</dbReference>
<evidence type="ECO:0000256" key="7">
    <source>
        <dbReference type="ARBA" id="ARBA00023065"/>
    </source>
</evidence>
<accession>M0LVZ0</accession>
<dbReference type="Gene3D" id="1.20.1530.20">
    <property type="match status" value="1"/>
</dbReference>
<dbReference type="PATRIC" id="fig|1132509.6.peg.2651"/>
<organism evidence="12 13">
    <name type="scientific">Halococcus hamelinensis 100A6</name>
    <dbReference type="NCBI Taxonomy" id="1132509"/>
    <lineage>
        <taxon>Archaea</taxon>
        <taxon>Methanobacteriati</taxon>
        <taxon>Methanobacteriota</taxon>
        <taxon>Stenosarchaea group</taxon>
        <taxon>Halobacteria</taxon>
        <taxon>Halobacteriales</taxon>
        <taxon>Halococcaceae</taxon>
        <taxon>Halococcus</taxon>
    </lineage>
</organism>
<dbReference type="GO" id="GO:0016020">
    <property type="term" value="C:membrane"/>
    <property type="evidence" value="ECO:0007669"/>
    <property type="project" value="UniProtKB-SubCell"/>
</dbReference>
<keyword evidence="2" id="KW-0813">Transport</keyword>
<keyword evidence="4 10" id="KW-0812">Transmembrane</keyword>
<keyword evidence="9" id="KW-0739">Sodium transport</keyword>
<evidence type="ECO:0000256" key="9">
    <source>
        <dbReference type="ARBA" id="ARBA00023201"/>
    </source>
</evidence>
<dbReference type="GO" id="GO:0006814">
    <property type="term" value="P:sodium ion transport"/>
    <property type="evidence" value="ECO:0007669"/>
    <property type="project" value="UniProtKB-KW"/>
</dbReference>
<evidence type="ECO:0000256" key="10">
    <source>
        <dbReference type="SAM" id="Phobius"/>
    </source>
</evidence>
<evidence type="ECO:0000256" key="4">
    <source>
        <dbReference type="ARBA" id="ARBA00022692"/>
    </source>
</evidence>
<evidence type="ECO:0000256" key="3">
    <source>
        <dbReference type="ARBA" id="ARBA00022449"/>
    </source>
</evidence>
<feature type="transmembrane region" description="Helical" evidence="10">
    <location>
        <begin position="266"/>
        <end position="281"/>
    </location>
</feature>
<keyword evidence="7" id="KW-0406">Ion transport</keyword>
<evidence type="ECO:0000313" key="13">
    <source>
        <dbReference type="Proteomes" id="UP000011566"/>
    </source>
</evidence>
<evidence type="ECO:0000256" key="1">
    <source>
        <dbReference type="ARBA" id="ARBA00004141"/>
    </source>
</evidence>
<evidence type="ECO:0000256" key="2">
    <source>
        <dbReference type="ARBA" id="ARBA00022448"/>
    </source>
</evidence>
<feature type="transmembrane region" description="Helical" evidence="10">
    <location>
        <begin position="361"/>
        <end position="380"/>
    </location>
</feature>
<keyword evidence="13" id="KW-1185">Reference proteome</keyword>
<dbReference type="eggNOG" id="arCOG01953">
    <property type="taxonomic scope" value="Archaea"/>
</dbReference>
<keyword evidence="8 10" id="KW-0472">Membrane</keyword>
<feature type="transmembrane region" description="Helical" evidence="10">
    <location>
        <begin position="35"/>
        <end position="54"/>
    </location>
</feature>
<feature type="transmembrane region" description="Helical" evidence="10">
    <location>
        <begin position="12"/>
        <end position="28"/>
    </location>
</feature>
<protein>
    <submittedName>
        <fullName evidence="12">Sodium/hydrogen exchanger</fullName>
    </submittedName>
</protein>
<feature type="transmembrane region" description="Helical" evidence="10">
    <location>
        <begin position="176"/>
        <end position="199"/>
    </location>
</feature>
<dbReference type="AlphaFoldDB" id="M0LVZ0"/>
<feature type="domain" description="Cation/H+ exchanger transmembrane" evidence="11">
    <location>
        <begin position="21"/>
        <end position="410"/>
    </location>
</feature>
<evidence type="ECO:0000256" key="8">
    <source>
        <dbReference type="ARBA" id="ARBA00023136"/>
    </source>
</evidence>
<reference evidence="12 13" key="1">
    <citation type="journal article" date="2014" name="PLoS Genet.">
        <title>Phylogenetically driven sequencing of extremely halophilic archaea reveals strategies for static and dynamic osmo-response.</title>
        <authorList>
            <person name="Becker E.A."/>
            <person name="Seitzer P.M."/>
            <person name="Tritt A."/>
            <person name="Larsen D."/>
            <person name="Krusor M."/>
            <person name="Yao A.I."/>
            <person name="Wu D."/>
            <person name="Madern D."/>
            <person name="Eisen J.A."/>
            <person name="Darling A.E."/>
            <person name="Facciotti M.T."/>
        </authorList>
    </citation>
    <scope>NUCLEOTIDE SEQUENCE [LARGE SCALE GENOMIC DNA]</scope>
    <source>
        <strain evidence="12 13">100A6</strain>
    </source>
</reference>
<dbReference type="PANTHER" id="PTHR43562">
    <property type="entry name" value="NAPA-TYPE SODIUM/HYDROGEN ANTIPORTER"/>
    <property type="match status" value="1"/>
</dbReference>
<keyword evidence="3" id="KW-0050">Antiport</keyword>
<proteinExistence type="predicted"/>
<evidence type="ECO:0000313" key="12">
    <source>
        <dbReference type="EMBL" id="EMA37626.1"/>
    </source>
</evidence>
<comment type="caution">
    <text evidence="12">The sequence shown here is derived from an EMBL/GenBank/DDBJ whole genome shotgun (WGS) entry which is preliminary data.</text>
</comment>
<dbReference type="InterPro" id="IPR006153">
    <property type="entry name" value="Cation/H_exchanger_TM"/>
</dbReference>
<dbReference type="GO" id="GO:1902600">
    <property type="term" value="P:proton transmembrane transport"/>
    <property type="evidence" value="ECO:0007669"/>
    <property type="project" value="InterPro"/>
</dbReference>
<keyword evidence="5 10" id="KW-1133">Transmembrane helix</keyword>
<dbReference type="PANTHER" id="PTHR43562:SF3">
    <property type="entry name" value="SODIUM ION_PROTON EXCHANGER (EUROFUNG)"/>
    <property type="match status" value="1"/>
</dbReference>
<gene>
    <name evidence="12" type="ORF">C447_11660</name>
</gene>
<sequence>MLLAIEAPTLTRFTLQLFVILLTARLLGEIAKRLGFAPVVGELLTGILLGPSLLRWAAPSVFATLFPDGVGGAPALDAVGQLGLLFLLVLAGLETDLDLIRQRASVAIAVAAGSILVPFISGFALGWVIPAAYLVDPGQRLLFALFLATALSISAVPVIARVLIDLDVVHHDPTQILLAAALINDVIGWILLSVVAGIARRGSVDPFATTVTVGVLVGFFVVMFTVGQRVVDTVYRHTQRGPPIGQLSTLILLALGIAALAEELGIEAFLGAFVVGILVRRTDLLAREVQQNFEGLTLAVLAPVFFATAGLEADLTTLADPLVAALAVVTVAVAVGGKFVGTAAGASLVGRRGREVIGMGAGLNARGALELVVASVGLSLGVLTEAMYGVVVLVAILTTVVAVPILRWAFAGLERTEV</sequence>
<feature type="transmembrane region" description="Helical" evidence="10">
    <location>
        <begin position="323"/>
        <end position="349"/>
    </location>
</feature>